<protein>
    <submittedName>
        <fullName evidence="2">Arc family DNA-binding protein</fullName>
    </submittedName>
</protein>
<keyword evidence="3" id="KW-1185">Reference proteome</keyword>
<proteinExistence type="predicted"/>
<feature type="domain" description="Arc-like DNA binding" evidence="1">
    <location>
        <begin position="2"/>
        <end position="24"/>
    </location>
</feature>
<dbReference type="EMBL" id="JACRSU010000001">
    <property type="protein sequence ID" value="MBC8539553.1"/>
    <property type="molecule type" value="Genomic_DNA"/>
</dbReference>
<comment type="caution">
    <text evidence="2">The sequence shown here is derived from an EMBL/GenBank/DDBJ whole genome shotgun (WGS) entry which is preliminary data.</text>
</comment>
<evidence type="ECO:0000259" key="1">
    <source>
        <dbReference type="Pfam" id="PF03869"/>
    </source>
</evidence>
<dbReference type="Proteomes" id="UP000611762">
    <property type="component" value="Unassembled WGS sequence"/>
</dbReference>
<organism evidence="2 3">
    <name type="scientific">Congzhengia minquanensis</name>
    <dbReference type="NCBI Taxonomy" id="2763657"/>
    <lineage>
        <taxon>Bacteria</taxon>
        <taxon>Bacillati</taxon>
        <taxon>Bacillota</taxon>
        <taxon>Clostridia</taxon>
        <taxon>Eubacteriales</taxon>
        <taxon>Oscillospiraceae</taxon>
        <taxon>Congzhengia</taxon>
    </lineage>
</organism>
<dbReference type="GO" id="GO:0003677">
    <property type="term" value="F:DNA binding"/>
    <property type="evidence" value="ECO:0007669"/>
    <property type="project" value="UniProtKB-KW"/>
</dbReference>
<dbReference type="Pfam" id="PF03869">
    <property type="entry name" value="Arc"/>
    <property type="match status" value="1"/>
</dbReference>
<keyword evidence="2" id="KW-0238">DNA-binding</keyword>
<evidence type="ECO:0000313" key="3">
    <source>
        <dbReference type="Proteomes" id="UP000611762"/>
    </source>
</evidence>
<gene>
    <name evidence="2" type="ORF">H8698_01005</name>
</gene>
<dbReference type="InterPro" id="IPR005569">
    <property type="entry name" value="Arc_DNA-bd_dom"/>
</dbReference>
<sequence>MVLRWPTEVRNRVKPVAWCNCRAV</sequence>
<accession>A0A926HXN2</accession>
<reference evidence="2" key="1">
    <citation type="submission" date="2020-08" db="EMBL/GenBank/DDBJ databases">
        <title>Genome public.</title>
        <authorList>
            <person name="Liu C."/>
            <person name="Sun Q."/>
        </authorList>
    </citation>
    <scope>NUCLEOTIDE SEQUENCE</scope>
    <source>
        <strain evidence="2">H8</strain>
    </source>
</reference>
<name>A0A926HXN2_9FIRM</name>
<evidence type="ECO:0000313" key="2">
    <source>
        <dbReference type="EMBL" id="MBC8539553.1"/>
    </source>
</evidence>
<dbReference type="AlphaFoldDB" id="A0A926HXN2"/>